<evidence type="ECO:0000313" key="2">
    <source>
        <dbReference type="Proteomes" id="UP000640583"/>
    </source>
</evidence>
<dbReference type="RefSeq" id="WP_228850263.1">
    <property type="nucleotide sequence ID" value="NZ_JADCKQ010000036.1"/>
</dbReference>
<protein>
    <recommendedName>
        <fullName evidence="3">Tandem-95 repeat protein</fullName>
    </recommendedName>
</protein>
<gene>
    <name evidence="1" type="ORF">H1D41_18215</name>
</gene>
<proteinExistence type="predicted"/>
<comment type="caution">
    <text evidence="1">The sequence shown here is derived from an EMBL/GenBank/DDBJ whole genome shotgun (WGS) entry which is preliminary data.</text>
</comment>
<evidence type="ECO:0000313" key="1">
    <source>
        <dbReference type="EMBL" id="MBI1495569.1"/>
    </source>
</evidence>
<dbReference type="AlphaFoldDB" id="A0A8J7IF17"/>
<sequence>SELTVNPDGTVDVNPGTEPGVYTFDYELCSTDTVPVCETATATIIVTPEIEAAPESFADFPQAGGDTTSILASDTLNGGPAELTTVTITAPVAGDITKLGGGTVSGITLDPATGIITVDPGTDAGTYEIAYEICTIALPVTCDTAVETVTVLASEVAPADDAETIDRATADTGATAVVNLFDGDTINGDPADNSNATVTPVDPAAVPSELTVNPDGTVDVNPGTEPGVYTFDYELCSTDTVPVCETATATITVTPEIEAAPESFADFPQAGGDTTSILASDTLNGAPAELTTVTITAPVAGDYTKVGGGTVSGITLDPATGIITVDPGTDAGTYEIAYEICTIALPVTCDTAVETVTVLASEVAPADDAETIDRATADTGATAVVNLFDGDTINGDPADNSNATVTPVDPAAVPSELTVNPDGTVDVNPGTEPGVYTFDYELCSTDTVPVCETATATITVTPEIEAAPESFADFPQAGGDTTSILASDTLNGA</sequence>
<name>A0A8J7IF17_9RHOB</name>
<accession>A0A8J7IF17</accession>
<evidence type="ECO:0008006" key="3">
    <source>
        <dbReference type="Google" id="ProtNLM"/>
    </source>
</evidence>
<feature type="non-terminal residue" evidence="1">
    <location>
        <position position="493"/>
    </location>
</feature>
<feature type="non-terminal residue" evidence="1">
    <location>
        <position position="1"/>
    </location>
</feature>
<organism evidence="1 2">
    <name type="scientific">Halocynthiibacter styelae</name>
    <dbReference type="NCBI Taxonomy" id="2761955"/>
    <lineage>
        <taxon>Bacteria</taxon>
        <taxon>Pseudomonadati</taxon>
        <taxon>Pseudomonadota</taxon>
        <taxon>Alphaproteobacteria</taxon>
        <taxon>Rhodobacterales</taxon>
        <taxon>Paracoccaceae</taxon>
        <taxon>Halocynthiibacter</taxon>
    </lineage>
</organism>
<dbReference type="EMBL" id="JADCKQ010000036">
    <property type="protein sequence ID" value="MBI1495569.1"/>
    <property type="molecule type" value="Genomic_DNA"/>
</dbReference>
<dbReference type="Proteomes" id="UP000640583">
    <property type="component" value="Unassembled WGS sequence"/>
</dbReference>
<keyword evidence="2" id="KW-1185">Reference proteome</keyword>
<reference evidence="1" key="1">
    <citation type="submission" date="2020-10" db="EMBL/GenBank/DDBJ databases">
        <title>Paenihalocynthiibacter styelae gen. nov., sp. nov., isolated from stalked sea squirt Styela clava.</title>
        <authorList>
            <person name="Kim Y.-O."/>
            <person name="Yoon J.-H."/>
        </authorList>
    </citation>
    <scope>NUCLEOTIDE SEQUENCE</scope>
    <source>
        <strain evidence="1">MYP1-1</strain>
    </source>
</reference>